<proteinExistence type="predicted"/>
<dbReference type="PANTHER" id="PTHR11439:SF498">
    <property type="entry name" value="DNAK FAMILY PROTEIN"/>
    <property type="match status" value="1"/>
</dbReference>
<keyword evidence="4" id="KW-1185">Reference proteome</keyword>
<dbReference type="Gramene" id="AUR62037451-RA">
    <property type="protein sequence ID" value="AUR62037451-RA:cds"/>
    <property type="gene ID" value="AUR62037451"/>
</dbReference>
<dbReference type="AlphaFoldDB" id="A0A803MYU8"/>
<dbReference type="InterPro" id="IPR043502">
    <property type="entry name" value="DNA/RNA_pol_sf"/>
</dbReference>
<dbReference type="Proteomes" id="UP000596660">
    <property type="component" value="Unplaced"/>
</dbReference>
<feature type="domain" description="Reverse transcriptase Ty1/copia-type" evidence="2">
    <location>
        <begin position="139"/>
        <end position="246"/>
    </location>
</feature>
<organism evidence="3 4">
    <name type="scientific">Chenopodium quinoa</name>
    <name type="common">Quinoa</name>
    <dbReference type="NCBI Taxonomy" id="63459"/>
    <lineage>
        <taxon>Eukaryota</taxon>
        <taxon>Viridiplantae</taxon>
        <taxon>Streptophyta</taxon>
        <taxon>Embryophyta</taxon>
        <taxon>Tracheophyta</taxon>
        <taxon>Spermatophyta</taxon>
        <taxon>Magnoliopsida</taxon>
        <taxon>eudicotyledons</taxon>
        <taxon>Gunneridae</taxon>
        <taxon>Pentapetalae</taxon>
        <taxon>Caryophyllales</taxon>
        <taxon>Chenopodiaceae</taxon>
        <taxon>Chenopodioideae</taxon>
        <taxon>Atripliceae</taxon>
        <taxon>Chenopodium</taxon>
    </lineage>
</organism>
<dbReference type="OMA" id="DIRWIDA"/>
<dbReference type="PANTHER" id="PTHR11439">
    <property type="entry name" value="GAG-POL-RELATED RETROTRANSPOSON"/>
    <property type="match status" value="1"/>
</dbReference>
<evidence type="ECO:0000313" key="3">
    <source>
        <dbReference type="EnsemblPlants" id="AUR62037451-RA:cds"/>
    </source>
</evidence>
<feature type="region of interest" description="Disordered" evidence="1">
    <location>
        <begin position="1"/>
        <end position="56"/>
    </location>
</feature>
<name>A0A803MYU8_CHEQI</name>
<dbReference type="InterPro" id="IPR013103">
    <property type="entry name" value="RVT_2"/>
</dbReference>
<evidence type="ECO:0000259" key="2">
    <source>
        <dbReference type="Pfam" id="PF07727"/>
    </source>
</evidence>
<dbReference type="Pfam" id="PF07727">
    <property type="entry name" value="RVT_2"/>
    <property type="match status" value="1"/>
</dbReference>
<dbReference type="EnsemblPlants" id="AUR62037451-RA">
    <property type="protein sequence ID" value="AUR62037451-RA:cds"/>
    <property type="gene ID" value="AUR62037451"/>
</dbReference>
<evidence type="ECO:0000256" key="1">
    <source>
        <dbReference type="SAM" id="MobiDB-lite"/>
    </source>
</evidence>
<feature type="compositionally biased region" description="Low complexity" evidence="1">
    <location>
        <begin position="13"/>
        <end position="33"/>
    </location>
</feature>
<protein>
    <recommendedName>
        <fullName evidence="2">Reverse transcriptase Ty1/copia-type domain-containing protein</fullName>
    </recommendedName>
</protein>
<dbReference type="CDD" id="cd09272">
    <property type="entry name" value="RNase_HI_RT_Ty1"/>
    <property type="match status" value="1"/>
</dbReference>
<sequence>MILRDSETPPSFTPISQSLSSPSSSTTENSFGSIPTDPIDSDAVSPIPPVRKSSRPTKFPSHFDNFICNLSDAINPHTHWCGLVHFSHIPSSIHALASVAEALREPLSYSEAIRDIRWIDAMNTELAPLQRNNTWVMLVRELRIMGYEQSKNDYFLFIKRMDMDVVIAAVYVDDIVVTGSAELEICRLKEQLDSVFSIKDLGSLSYFLGMEIGYMDAGISMSQKKFTRELLKDAGIQDDRAVVTPLPLNLKPDLSFTVQHLSQFLQEPRMPHFRALQHNGTNGQGILLRGADIFTLQAYCDSDWGACLESRRSISGYILLLGKSPITWKSKKQGVVSKGSSEVEYRAMSSASSEVAWSVRLLEELGVQNLKPVTLHCDNQSAIHIAKNPVHHERTKHIEIDVHFTRDKVLEGLLEILYLPTDA</sequence>
<dbReference type="SUPFAM" id="SSF56672">
    <property type="entry name" value="DNA/RNA polymerases"/>
    <property type="match status" value="1"/>
</dbReference>
<accession>A0A803MYU8</accession>
<reference evidence="3" key="1">
    <citation type="journal article" date="2017" name="Nature">
        <title>The genome of Chenopodium quinoa.</title>
        <authorList>
            <person name="Jarvis D.E."/>
            <person name="Ho Y.S."/>
            <person name="Lightfoot D.J."/>
            <person name="Schmoeckel S.M."/>
            <person name="Li B."/>
            <person name="Borm T.J.A."/>
            <person name="Ohyanagi H."/>
            <person name="Mineta K."/>
            <person name="Michell C.T."/>
            <person name="Saber N."/>
            <person name="Kharbatia N.M."/>
            <person name="Rupper R.R."/>
            <person name="Sharp A.R."/>
            <person name="Dally N."/>
            <person name="Boughton B.A."/>
            <person name="Woo Y.H."/>
            <person name="Gao G."/>
            <person name="Schijlen E.G.W.M."/>
            <person name="Guo X."/>
            <person name="Momin A.A."/>
            <person name="Negrao S."/>
            <person name="Al-Babili S."/>
            <person name="Gehring C."/>
            <person name="Roessner U."/>
            <person name="Jung C."/>
            <person name="Murphy K."/>
            <person name="Arold S.T."/>
            <person name="Gojobori T."/>
            <person name="van der Linden C.G."/>
            <person name="van Loo E.N."/>
            <person name="Jellen E.N."/>
            <person name="Maughan P.J."/>
            <person name="Tester M."/>
        </authorList>
    </citation>
    <scope>NUCLEOTIDE SEQUENCE [LARGE SCALE GENOMIC DNA]</scope>
    <source>
        <strain evidence="3">cv. PI 614886</strain>
    </source>
</reference>
<reference evidence="3" key="2">
    <citation type="submission" date="2021-03" db="UniProtKB">
        <authorList>
            <consortium name="EnsemblPlants"/>
        </authorList>
    </citation>
    <scope>IDENTIFICATION</scope>
</reference>
<evidence type="ECO:0000313" key="4">
    <source>
        <dbReference type="Proteomes" id="UP000596660"/>
    </source>
</evidence>